<reference evidence="2" key="1">
    <citation type="submission" date="2017-08" db="EMBL/GenBank/DDBJ databases">
        <title>A dynamic microbial community with high functional redundancy inhabits the cold, oxic subseafloor aquifer.</title>
        <authorList>
            <person name="Tully B.J."/>
            <person name="Wheat C.G."/>
            <person name="Glazer B.T."/>
            <person name="Huber J.A."/>
        </authorList>
    </citation>
    <scope>NUCLEOTIDE SEQUENCE [LARGE SCALE GENOMIC DNA]</scope>
</reference>
<gene>
    <name evidence="1" type="ORF">COA96_07095</name>
</gene>
<dbReference type="AlphaFoldDB" id="A0A2A5B261"/>
<evidence type="ECO:0008006" key="3">
    <source>
        <dbReference type="Google" id="ProtNLM"/>
    </source>
</evidence>
<sequence>MKILKIGLQVLGIVLLIPSVALATLRFEHRNADGPSILFPGGELRSGDLYTGPEPDWGFTGQISTIELQLNDPVNSRLIWILESEGKIYIASGYMSTFLGRLWKHWAVQADSGDGTAVVRIDGTRYERQLLRVKEGAVLDGVAATMTEKYRSPTNRQSIEEGKTWIFELAPVSGSVSP</sequence>
<organism evidence="1 2">
    <name type="scientific">SAR86 cluster bacterium</name>
    <dbReference type="NCBI Taxonomy" id="2030880"/>
    <lineage>
        <taxon>Bacteria</taxon>
        <taxon>Pseudomonadati</taxon>
        <taxon>Pseudomonadota</taxon>
        <taxon>Gammaproteobacteria</taxon>
        <taxon>SAR86 cluster</taxon>
    </lineage>
</organism>
<dbReference type="Proteomes" id="UP000218327">
    <property type="component" value="Unassembled WGS sequence"/>
</dbReference>
<protein>
    <recommendedName>
        <fullName evidence="3">DUF2255 domain-containing protein</fullName>
    </recommendedName>
</protein>
<accession>A0A2A5B261</accession>
<comment type="caution">
    <text evidence="1">The sequence shown here is derived from an EMBL/GenBank/DDBJ whole genome shotgun (WGS) entry which is preliminary data.</text>
</comment>
<evidence type="ECO:0000313" key="2">
    <source>
        <dbReference type="Proteomes" id="UP000218327"/>
    </source>
</evidence>
<proteinExistence type="predicted"/>
<dbReference type="EMBL" id="NVVJ01000016">
    <property type="protein sequence ID" value="PCJ25582.1"/>
    <property type="molecule type" value="Genomic_DNA"/>
</dbReference>
<evidence type="ECO:0000313" key="1">
    <source>
        <dbReference type="EMBL" id="PCJ25582.1"/>
    </source>
</evidence>
<name>A0A2A5B261_9GAMM</name>